<dbReference type="AlphaFoldDB" id="A0A7W5EU01"/>
<dbReference type="PANTHER" id="PTHR42934">
    <property type="entry name" value="GLYCOLATE OXIDASE SUBUNIT GLCD"/>
    <property type="match status" value="1"/>
</dbReference>
<dbReference type="PANTHER" id="PTHR42934:SF1">
    <property type="entry name" value="GLYCOLATE OXIDASE SUBUNIT GLCD"/>
    <property type="match status" value="1"/>
</dbReference>
<dbReference type="Proteomes" id="UP000518892">
    <property type="component" value="Unassembled WGS sequence"/>
</dbReference>
<dbReference type="GO" id="GO:0071949">
    <property type="term" value="F:FAD binding"/>
    <property type="evidence" value="ECO:0007669"/>
    <property type="project" value="InterPro"/>
</dbReference>
<dbReference type="RefSeq" id="WP_183383911.1">
    <property type="nucleotide sequence ID" value="NZ_JACHXR010000005.1"/>
</dbReference>
<dbReference type="EC" id="1.1.3.15" evidence="6"/>
<comment type="cofactor">
    <cofactor evidence="1">
        <name>FAD</name>
        <dbReference type="ChEBI" id="CHEBI:57692"/>
    </cofactor>
</comment>
<gene>
    <name evidence="6" type="ORF">FHR97_002294</name>
</gene>
<dbReference type="SUPFAM" id="SSF56176">
    <property type="entry name" value="FAD-binding/transporter-associated domain-like"/>
    <property type="match status" value="1"/>
</dbReference>
<dbReference type="Gene3D" id="3.30.70.2740">
    <property type="match status" value="1"/>
</dbReference>
<dbReference type="GO" id="GO:0009339">
    <property type="term" value="C:glycolate oxidase complex"/>
    <property type="evidence" value="ECO:0007669"/>
    <property type="project" value="InterPro"/>
</dbReference>
<dbReference type="PROSITE" id="PS51387">
    <property type="entry name" value="FAD_PCMH"/>
    <property type="match status" value="1"/>
</dbReference>
<dbReference type="InterPro" id="IPR016164">
    <property type="entry name" value="FAD-linked_Oxase-like_C"/>
</dbReference>
<dbReference type="InterPro" id="IPR004113">
    <property type="entry name" value="FAD-bd_oxidored_4_C"/>
</dbReference>
<evidence type="ECO:0000259" key="5">
    <source>
        <dbReference type="PROSITE" id="PS51387"/>
    </source>
</evidence>
<reference evidence="6 7" key="1">
    <citation type="submission" date="2020-08" db="EMBL/GenBank/DDBJ databases">
        <title>Genomic Encyclopedia of Type Strains, Phase III (KMG-III): the genomes of soil and plant-associated and newly described type strains.</title>
        <authorList>
            <person name="Whitman W."/>
        </authorList>
    </citation>
    <scope>NUCLEOTIDE SEQUENCE [LARGE SCALE GENOMIC DNA]</scope>
    <source>
        <strain evidence="6 7">CECT 7744</strain>
    </source>
</reference>
<dbReference type="InterPro" id="IPR016166">
    <property type="entry name" value="FAD-bd_PCMH"/>
</dbReference>
<keyword evidence="3" id="KW-0274">FAD</keyword>
<evidence type="ECO:0000256" key="2">
    <source>
        <dbReference type="ARBA" id="ARBA00022630"/>
    </source>
</evidence>
<dbReference type="NCBIfam" id="TIGR00387">
    <property type="entry name" value="glcD"/>
    <property type="match status" value="1"/>
</dbReference>
<dbReference type="EMBL" id="JACHXR010000005">
    <property type="protein sequence ID" value="MBB3231439.1"/>
    <property type="molecule type" value="Genomic_DNA"/>
</dbReference>
<dbReference type="Gene3D" id="3.30.465.10">
    <property type="match status" value="1"/>
</dbReference>
<organism evidence="6 7">
    <name type="scientific">Halomonas stenophila</name>
    <dbReference type="NCBI Taxonomy" id="795312"/>
    <lineage>
        <taxon>Bacteria</taxon>
        <taxon>Pseudomonadati</taxon>
        <taxon>Pseudomonadota</taxon>
        <taxon>Gammaproteobacteria</taxon>
        <taxon>Oceanospirillales</taxon>
        <taxon>Halomonadaceae</taxon>
        <taxon>Halomonas</taxon>
    </lineage>
</organism>
<proteinExistence type="predicted"/>
<evidence type="ECO:0000256" key="4">
    <source>
        <dbReference type="ARBA" id="ARBA00023002"/>
    </source>
</evidence>
<dbReference type="NCBIfam" id="NF008408">
    <property type="entry name" value="PRK11230.1"/>
    <property type="match status" value="1"/>
</dbReference>
<evidence type="ECO:0000313" key="6">
    <source>
        <dbReference type="EMBL" id="MBB3231439.1"/>
    </source>
</evidence>
<dbReference type="SUPFAM" id="SSF55103">
    <property type="entry name" value="FAD-linked oxidases, C-terminal domain"/>
    <property type="match status" value="1"/>
</dbReference>
<dbReference type="InterPro" id="IPR004490">
    <property type="entry name" value="GlcD"/>
</dbReference>
<keyword evidence="7" id="KW-1185">Reference proteome</keyword>
<keyword evidence="2" id="KW-0285">Flavoprotein</keyword>
<dbReference type="Pfam" id="PF01565">
    <property type="entry name" value="FAD_binding_4"/>
    <property type="match status" value="1"/>
</dbReference>
<dbReference type="Pfam" id="PF02913">
    <property type="entry name" value="FAD-oxidase_C"/>
    <property type="match status" value="1"/>
</dbReference>
<evidence type="ECO:0000313" key="7">
    <source>
        <dbReference type="Proteomes" id="UP000518892"/>
    </source>
</evidence>
<feature type="domain" description="FAD-binding PCMH-type" evidence="5">
    <location>
        <begin position="52"/>
        <end position="230"/>
    </location>
</feature>
<evidence type="ECO:0000256" key="3">
    <source>
        <dbReference type="ARBA" id="ARBA00022827"/>
    </source>
</evidence>
<dbReference type="InterPro" id="IPR016169">
    <property type="entry name" value="FAD-bd_PCMH_sub2"/>
</dbReference>
<keyword evidence="4 6" id="KW-0560">Oxidoreductase</keyword>
<dbReference type="InterPro" id="IPR006094">
    <property type="entry name" value="Oxid_FAD_bind_N"/>
</dbReference>
<protein>
    <submittedName>
        <fullName evidence="6">Glycolate oxidase</fullName>
        <ecNumber evidence="6">1.1.3.15</ecNumber>
    </submittedName>
</protein>
<sequence length="499" mass="53357">MNIHYDARLDGELPRRDKAEVLAALQQAAPGLTLLHREEDLHPFECDGLAAYRVLPMLVALPETLDQVEALLKGCRELGVPVVTRGAGTGLSGGALPLEQGVLLVMSRFNRILDVDPDARTARVQPGVRNLAISEAAAPHGLYYAPDPSSQIACSIGGNVAENAGGVHCLKYGLTVHNVMKVEIITIEGERLTLGSEALDAPGFDLLALINGSEGMLGVVTEITVKLLPKPETAKVLMASFDDVGKAGRAVGDIIAAGIVPGGLEMMDNLAIRAAEDFIHAGYPVEAQAILLCELDGVEADVDDDCDRVRQVLEAAGATDIQQARDEAERALFWAGRKNAFPAVGRMSPDYYCMDGTIPRRELPRVLQGISDLSDAYGLKVANVFHAGDGNMHPLILFDANREGELEQAEELGGKILELCVEAGGSITGEHGVGREKINQMCAQFSPDELTTFHAVKAAFDPERLLNPGKNIPTLARCAEFGAMHVHGGELPHPELPRF</sequence>
<dbReference type="InterPro" id="IPR036318">
    <property type="entry name" value="FAD-bd_PCMH-like_sf"/>
</dbReference>
<comment type="caution">
    <text evidence="6">The sequence shown here is derived from an EMBL/GenBank/DDBJ whole genome shotgun (WGS) entry which is preliminary data.</text>
</comment>
<dbReference type="Gene3D" id="1.10.45.10">
    <property type="entry name" value="Vanillyl-alcohol Oxidase, Chain A, domain 4"/>
    <property type="match status" value="1"/>
</dbReference>
<evidence type="ECO:0000256" key="1">
    <source>
        <dbReference type="ARBA" id="ARBA00001974"/>
    </source>
</evidence>
<dbReference type="InterPro" id="IPR016171">
    <property type="entry name" value="Vanillyl_alc_oxidase_C-sub2"/>
</dbReference>
<name>A0A7W5EU01_9GAMM</name>
<accession>A0A7W5EU01</accession>
<dbReference type="GO" id="GO:0003973">
    <property type="term" value="F:(S)-2-hydroxy-acid oxidase activity"/>
    <property type="evidence" value="ECO:0007669"/>
    <property type="project" value="UniProtKB-EC"/>
</dbReference>
<dbReference type="InterPro" id="IPR051914">
    <property type="entry name" value="FAD-linked_OxidoTrans_Type4"/>
</dbReference>